<dbReference type="GO" id="GO:0016747">
    <property type="term" value="F:acyltransferase activity, transferring groups other than amino-acyl groups"/>
    <property type="evidence" value="ECO:0007669"/>
    <property type="project" value="InterPro"/>
</dbReference>
<reference evidence="4 5" key="2">
    <citation type="journal article" date="2011" name="J. Antibiot.">
        <title>Furaquinocins I and J: novel polyketide isoprenoid hybrid compounds from Streptomyces reveromyceticus SN-593.</title>
        <authorList>
            <person name="Panthee S."/>
            <person name="Takahashi S."/>
            <person name="Takagi H."/>
            <person name="Nogawa T."/>
            <person name="Oowada E."/>
            <person name="Uramoto M."/>
            <person name="Osada H."/>
        </authorList>
    </citation>
    <scope>NUCLEOTIDE SEQUENCE [LARGE SCALE GENOMIC DNA]</scope>
    <source>
        <strain evidence="4 5">SN-593</strain>
    </source>
</reference>
<keyword evidence="5" id="KW-1185">Reference proteome</keyword>
<sequence>MVATRDSGAVTVREYVPADAAAVCALLRAEEPQQVATPRSVHAQAVAMPARQHCRLLLAEIGGRMVGCARTGLFADAQDAGAGFANVNVAVADRGRGAGRALLAAAEAHLEAVGATSCYAWAHPEPACEDFATAHGYRPGREARFLRLDLGPGGPLPSRPRLPRGVLLLPAVAWERDPRPLWRTDVECFRDEPGDVAADHLSYTDWRALNWDRPDFDADLSTVAVVDGEVAGLVIVQTDGERHYASGGTGVRRHFRGRGLAKAAKAHSLHLARAKGYREATTSNDDGNAPMLAVNIWLGYQLSGSERRYIRDLSPVRPA</sequence>
<feature type="domain" description="N-acetyltransferase" evidence="3">
    <location>
        <begin position="176"/>
        <end position="319"/>
    </location>
</feature>
<dbReference type="KEGG" id="arev:RVR_8495"/>
<dbReference type="AlphaFoldDB" id="A0A7U3VRZ5"/>
<protein>
    <submittedName>
        <fullName evidence="4">Putative acetyltransferase</fullName>
    </submittedName>
</protein>
<proteinExistence type="predicted"/>
<dbReference type="EMBL" id="AP018365">
    <property type="protein sequence ID" value="BBB01210.1"/>
    <property type="molecule type" value="Genomic_DNA"/>
</dbReference>
<gene>
    <name evidence="4" type="ORF">RVR_8495</name>
</gene>
<dbReference type="Proteomes" id="UP000595703">
    <property type="component" value="Chromosome"/>
</dbReference>
<dbReference type="Gene3D" id="3.40.630.30">
    <property type="match status" value="1"/>
</dbReference>
<feature type="domain" description="N-acetyltransferase" evidence="3">
    <location>
        <begin position="10"/>
        <end position="163"/>
    </location>
</feature>
<keyword evidence="2" id="KW-0012">Acyltransferase</keyword>
<accession>A0A7U3VRZ5</accession>
<dbReference type="SUPFAM" id="SSF55729">
    <property type="entry name" value="Acyl-CoA N-acyltransferases (Nat)"/>
    <property type="match status" value="2"/>
</dbReference>
<name>A0A7U3VRZ5_9ACTN</name>
<dbReference type="PANTHER" id="PTHR43877">
    <property type="entry name" value="AMINOALKYLPHOSPHONATE N-ACETYLTRANSFERASE-RELATED-RELATED"/>
    <property type="match status" value="1"/>
</dbReference>
<dbReference type="Pfam" id="PF13508">
    <property type="entry name" value="Acetyltransf_7"/>
    <property type="match status" value="1"/>
</dbReference>
<evidence type="ECO:0000256" key="1">
    <source>
        <dbReference type="ARBA" id="ARBA00022679"/>
    </source>
</evidence>
<evidence type="ECO:0000313" key="5">
    <source>
        <dbReference type="Proteomes" id="UP000595703"/>
    </source>
</evidence>
<keyword evidence="1 4" id="KW-0808">Transferase</keyword>
<organism evidence="4 5">
    <name type="scientific">Actinacidiphila reveromycinica</name>
    <dbReference type="NCBI Taxonomy" id="659352"/>
    <lineage>
        <taxon>Bacteria</taxon>
        <taxon>Bacillati</taxon>
        <taxon>Actinomycetota</taxon>
        <taxon>Actinomycetes</taxon>
        <taxon>Kitasatosporales</taxon>
        <taxon>Streptomycetaceae</taxon>
        <taxon>Actinacidiphila</taxon>
    </lineage>
</organism>
<dbReference type="InterPro" id="IPR016181">
    <property type="entry name" value="Acyl_CoA_acyltransferase"/>
</dbReference>
<evidence type="ECO:0000313" key="4">
    <source>
        <dbReference type="EMBL" id="BBB01210.1"/>
    </source>
</evidence>
<dbReference type="InterPro" id="IPR050832">
    <property type="entry name" value="Bact_Acetyltransf"/>
</dbReference>
<reference evidence="4 5" key="4">
    <citation type="journal article" date="2020" name="Sci. Rep.">
        <title>beta-carboline chemical signals induce reveromycin production through a LuxR family regulator in Streptomyces sp. SN-593.</title>
        <authorList>
            <person name="Panthee S."/>
            <person name="Kito N."/>
            <person name="Hayashi T."/>
            <person name="Shimizu T."/>
            <person name="Ishikawa J."/>
            <person name="Hamamoto H."/>
            <person name="Osada H."/>
            <person name="Takahashi S."/>
        </authorList>
    </citation>
    <scope>NUCLEOTIDE SEQUENCE [LARGE SCALE GENOMIC DNA]</scope>
    <source>
        <strain evidence="4 5">SN-593</strain>
    </source>
</reference>
<dbReference type="CDD" id="cd04301">
    <property type="entry name" value="NAT_SF"/>
    <property type="match status" value="1"/>
</dbReference>
<evidence type="ECO:0000259" key="3">
    <source>
        <dbReference type="PROSITE" id="PS51186"/>
    </source>
</evidence>
<evidence type="ECO:0000256" key="2">
    <source>
        <dbReference type="ARBA" id="ARBA00023315"/>
    </source>
</evidence>
<dbReference type="Pfam" id="PF00583">
    <property type="entry name" value="Acetyltransf_1"/>
    <property type="match status" value="1"/>
</dbReference>
<dbReference type="RefSeq" id="WP_202237136.1">
    <property type="nucleotide sequence ID" value="NZ_AP018365.1"/>
</dbReference>
<dbReference type="InterPro" id="IPR000182">
    <property type="entry name" value="GNAT_dom"/>
</dbReference>
<reference evidence="4 5" key="1">
    <citation type="journal article" date="2010" name="J. Bacteriol.">
        <title>Biochemical characterization of a novel indole prenyltransferase from Streptomyces sp. SN-593.</title>
        <authorList>
            <person name="Takahashi S."/>
            <person name="Takagi H."/>
            <person name="Toyoda A."/>
            <person name="Uramoto M."/>
            <person name="Nogawa T."/>
            <person name="Ueki M."/>
            <person name="Sakaki Y."/>
            <person name="Osada H."/>
        </authorList>
    </citation>
    <scope>NUCLEOTIDE SEQUENCE [LARGE SCALE GENOMIC DNA]</scope>
    <source>
        <strain evidence="4 5">SN-593</strain>
    </source>
</reference>
<dbReference type="PANTHER" id="PTHR43877:SF1">
    <property type="entry name" value="ACETYLTRANSFERASE"/>
    <property type="match status" value="1"/>
</dbReference>
<reference evidence="4 5" key="3">
    <citation type="journal article" date="2011" name="Nat. Chem. Biol.">
        <title>Reveromycin A biosynthesis uses RevG and RevJ for stereospecific spiroacetal formation.</title>
        <authorList>
            <person name="Takahashi S."/>
            <person name="Toyoda A."/>
            <person name="Sekiyama Y."/>
            <person name="Takagi H."/>
            <person name="Nogawa T."/>
            <person name="Uramoto M."/>
            <person name="Suzuki R."/>
            <person name="Koshino H."/>
            <person name="Kumano T."/>
            <person name="Panthee S."/>
            <person name="Dairi T."/>
            <person name="Ishikawa J."/>
            <person name="Ikeda H."/>
            <person name="Sakaki Y."/>
            <person name="Osada H."/>
        </authorList>
    </citation>
    <scope>NUCLEOTIDE SEQUENCE [LARGE SCALE GENOMIC DNA]</scope>
    <source>
        <strain evidence="4 5">SN-593</strain>
    </source>
</reference>
<dbReference type="PROSITE" id="PS51186">
    <property type="entry name" value="GNAT"/>
    <property type="match status" value="2"/>
</dbReference>